<keyword evidence="3 5" id="KW-1133">Transmembrane helix</keyword>
<dbReference type="GO" id="GO:0005886">
    <property type="term" value="C:plasma membrane"/>
    <property type="evidence" value="ECO:0007669"/>
    <property type="project" value="TreeGrafter"/>
</dbReference>
<reference evidence="6" key="2">
    <citation type="submission" date="2023-06" db="EMBL/GenBank/DDBJ databases">
        <authorList>
            <consortium name="Lawrence Berkeley National Laboratory"/>
            <person name="Haridas S."/>
            <person name="Hensen N."/>
            <person name="Bonometti L."/>
            <person name="Westerberg I."/>
            <person name="Brannstrom I.O."/>
            <person name="Guillou S."/>
            <person name="Cros-Aarteil S."/>
            <person name="Calhoun S."/>
            <person name="Kuo A."/>
            <person name="Mondo S."/>
            <person name="Pangilinan J."/>
            <person name="Riley R."/>
            <person name="Labutti K."/>
            <person name="Andreopoulos B."/>
            <person name="Lipzen A."/>
            <person name="Chen C."/>
            <person name="Yanf M."/>
            <person name="Daum C."/>
            <person name="Ng V."/>
            <person name="Clum A."/>
            <person name="Steindorff A."/>
            <person name="Ohm R."/>
            <person name="Martin F."/>
            <person name="Silar P."/>
            <person name="Natvig D."/>
            <person name="Lalanne C."/>
            <person name="Gautier V."/>
            <person name="Ament-Velasquez S.L."/>
            <person name="Kruys A."/>
            <person name="Hutchinson M.I."/>
            <person name="Powell A.J."/>
            <person name="Barry K."/>
            <person name="Miller A.N."/>
            <person name="Grigoriev I.V."/>
            <person name="Debuchy R."/>
            <person name="Gladieux P."/>
            <person name="Thoren M.H."/>
            <person name="Johannesson H."/>
        </authorList>
    </citation>
    <scope>NUCLEOTIDE SEQUENCE</scope>
    <source>
        <strain evidence="6">CBS 118394</strain>
    </source>
</reference>
<dbReference type="Pfam" id="PF02535">
    <property type="entry name" value="Zip"/>
    <property type="match status" value="1"/>
</dbReference>
<feature type="transmembrane region" description="Helical" evidence="5">
    <location>
        <begin position="70"/>
        <end position="90"/>
    </location>
</feature>
<comment type="caution">
    <text evidence="6">The sequence shown here is derived from an EMBL/GenBank/DDBJ whole genome shotgun (WGS) entry which is preliminary data.</text>
</comment>
<evidence type="ECO:0000256" key="5">
    <source>
        <dbReference type="SAM" id="Phobius"/>
    </source>
</evidence>
<comment type="subcellular location">
    <subcellularLocation>
        <location evidence="1">Membrane</location>
        <topology evidence="1">Multi-pass membrane protein</topology>
    </subcellularLocation>
</comment>
<keyword evidence="7" id="KW-1185">Reference proteome</keyword>
<reference evidence="6" key="1">
    <citation type="journal article" date="2023" name="Mol. Phylogenet. Evol.">
        <title>Genome-scale phylogeny and comparative genomics of the fungal order Sordariales.</title>
        <authorList>
            <person name="Hensen N."/>
            <person name="Bonometti L."/>
            <person name="Westerberg I."/>
            <person name="Brannstrom I.O."/>
            <person name="Guillou S."/>
            <person name="Cros-Aarteil S."/>
            <person name="Calhoun S."/>
            <person name="Haridas S."/>
            <person name="Kuo A."/>
            <person name="Mondo S."/>
            <person name="Pangilinan J."/>
            <person name="Riley R."/>
            <person name="LaButti K."/>
            <person name="Andreopoulos B."/>
            <person name="Lipzen A."/>
            <person name="Chen C."/>
            <person name="Yan M."/>
            <person name="Daum C."/>
            <person name="Ng V."/>
            <person name="Clum A."/>
            <person name="Steindorff A."/>
            <person name="Ohm R.A."/>
            <person name="Martin F."/>
            <person name="Silar P."/>
            <person name="Natvig D.O."/>
            <person name="Lalanne C."/>
            <person name="Gautier V."/>
            <person name="Ament-Velasquez S.L."/>
            <person name="Kruys A."/>
            <person name="Hutchinson M.I."/>
            <person name="Powell A.J."/>
            <person name="Barry K."/>
            <person name="Miller A.N."/>
            <person name="Grigoriev I.V."/>
            <person name="Debuchy R."/>
            <person name="Gladieux P."/>
            <person name="Hiltunen Thoren M."/>
            <person name="Johannesson H."/>
        </authorList>
    </citation>
    <scope>NUCLEOTIDE SEQUENCE</scope>
    <source>
        <strain evidence="6">CBS 118394</strain>
    </source>
</reference>
<name>A0AAE0I0S7_9PEZI</name>
<evidence type="ECO:0000256" key="4">
    <source>
        <dbReference type="ARBA" id="ARBA00023136"/>
    </source>
</evidence>
<feature type="transmembrane region" description="Helical" evidence="5">
    <location>
        <begin position="34"/>
        <end position="58"/>
    </location>
</feature>
<dbReference type="AlphaFoldDB" id="A0AAE0I0S7"/>
<evidence type="ECO:0000256" key="2">
    <source>
        <dbReference type="ARBA" id="ARBA00022692"/>
    </source>
</evidence>
<feature type="transmembrane region" description="Helical" evidence="5">
    <location>
        <begin position="384"/>
        <end position="407"/>
    </location>
</feature>
<protein>
    <submittedName>
        <fullName evidence="6">Zinc/iron permease</fullName>
    </submittedName>
</protein>
<evidence type="ECO:0000256" key="1">
    <source>
        <dbReference type="ARBA" id="ARBA00004141"/>
    </source>
</evidence>
<proteinExistence type="predicted"/>
<dbReference type="GO" id="GO:0005385">
    <property type="term" value="F:zinc ion transmembrane transporter activity"/>
    <property type="evidence" value="ECO:0007669"/>
    <property type="project" value="TreeGrafter"/>
</dbReference>
<dbReference type="PANTHER" id="PTHR11040:SF24">
    <property type="entry name" value="FE(2+) TRANSPORTER 3"/>
    <property type="match status" value="1"/>
</dbReference>
<accession>A0AAE0I0S7</accession>
<dbReference type="Proteomes" id="UP001283341">
    <property type="component" value="Unassembled WGS sequence"/>
</dbReference>
<feature type="transmembrane region" description="Helical" evidence="5">
    <location>
        <begin position="299"/>
        <end position="326"/>
    </location>
</feature>
<keyword evidence="2 5" id="KW-0812">Transmembrane</keyword>
<keyword evidence="4 5" id="KW-0472">Membrane</keyword>
<feature type="transmembrane region" description="Helical" evidence="5">
    <location>
        <begin position="427"/>
        <end position="445"/>
    </location>
</feature>
<dbReference type="EMBL" id="JAUEDM010000005">
    <property type="protein sequence ID" value="KAK3316410.1"/>
    <property type="molecule type" value="Genomic_DNA"/>
</dbReference>
<feature type="transmembrane region" description="Helical" evidence="5">
    <location>
        <begin position="352"/>
        <end position="372"/>
    </location>
</feature>
<evidence type="ECO:0000313" key="7">
    <source>
        <dbReference type="Proteomes" id="UP001283341"/>
    </source>
</evidence>
<feature type="transmembrane region" description="Helical" evidence="5">
    <location>
        <begin position="110"/>
        <end position="133"/>
    </location>
</feature>
<evidence type="ECO:0000256" key="3">
    <source>
        <dbReference type="ARBA" id="ARBA00022989"/>
    </source>
</evidence>
<sequence length="446" mass="48361">MAANASMASGANPLEGLDEKPQCGGGVEVGEYDLGLHVAGLFLVLFFSILGAGFPVVAKKVKWVKVPAKVFFMCKHFGTGVLIATAFVHLLPTAFGSLTDPCLPDLFTTYYPATPGLIMMCSMFILFTIEMWLNNKMGGHSHSHGGPTGFDNAPSAAAVAASMPMAPPRPPRYTKDNLDFESEDIDYEKRVAQKVYEENLRYKNDDPFSDGNELTPRSEMPPWFIVFYEQYVRQRLELMNMIKASNPQPVVDVHAKGETVVHTQSVIDSPYIDTETGLAVDPLVFRKMSLNITLLEGGILFHSVFVGMTVSITIEGFVILLVAILFHQMFEGLGLGSRIAAVPYPKGSIRPWVLVVAFGTTAPLGQAIGLAVRNSYDPNSAFGLIIVGIFNAISSGLLLYAALVDLLAEDFLSEEANRTLTMKDKKVAFGFVLLGALGMSIVGAFA</sequence>
<organism evidence="6 7">
    <name type="scientific">Apodospora peruviana</name>
    <dbReference type="NCBI Taxonomy" id="516989"/>
    <lineage>
        <taxon>Eukaryota</taxon>
        <taxon>Fungi</taxon>
        <taxon>Dikarya</taxon>
        <taxon>Ascomycota</taxon>
        <taxon>Pezizomycotina</taxon>
        <taxon>Sordariomycetes</taxon>
        <taxon>Sordariomycetidae</taxon>
        <taxon>Sordariales</taxon>
        <taxon>Lasiosphaeriaceae</taxon>
        <taxon>Apodospora</taxon>
    </lineage>
</organism>
<dbReference type="PANTHER" id="PTHR11040">
    <property type="entry name" value="ZINC/IRON TRANSPORTER"/>
    <property type="match status" value="1"/>
</dbReference>
<evidence type="ECO:0000313" key="6">
    <source>
        <dbReference type="EMBL" id="KAK3316410.1"/>
    </source>
</evidence>
<dbReference type="InterPro" id="IPR003689">
    <property type="entry name" value="ZIP"/>
</dbReference>
<gene>
    <name evidence="6" type="ORF">B0H66DRAFT_294076</name>
</gene>